<feature type="coiled-coil region" evidence="1">
    <location>
        <begin position="1374"/>
        <end position="1401"/>
    </location>
</feature>
<reference evidence="4 5" key="1">
    <citation type="submission" date="2019-09" db="EMBL/GenBank/DDBJ databases">
        <title>Screening of Novel Bioactive Compounds from Soil-Associated.</title>
        <authorList>
            <person name="Zhao S."/>
        </authorList>
    </citation>
    <scope>NUCLEOTIDE SEQUENCE [LARGE SCALE GENOMIC DNA]</scope>
    <source>
        <strain evidence="4 5">HIT-DPA4</strain>
    </source>
</reference>
<dbReference type="SUPFAM" id="SSF52540">
    <property type="entry name" value="P-loop containing nucleoside triphosphate hydrolases"/>
    <property type="match status" value="1"/>
</dbReference>
<evidence type="ECO:0000313" key="4">
    <source>
        <dbReference type="EMBL" id="KAB1141131.1"/>
    </source>
</evidence>
<dbReference type="RefSeq" id="WP_150955727.1">
    <property type="nucleotide sequence ID" value="NZ_VZRB01000034.1"/>
</dbReference>
<organism evidence="4 5">
    <name type="scientific">Streptomyces luteolifulvus</name>
    <dbReference type="NCBI Taxonomy" id="2615112"/>
    <lineage>
        <taxon>Bacteria</taxon>
        <taxon>Bacillati</taxon>
        <taxon>Actinomycetota</taxon>
        <taxon>Actinomycetes</taxon>
        <taxon>Kitasatosporales</taxon>
        <taxon>Streptomycetaceae</taxon>
        <taxon>Streptomyces</taxon>
    </lineage>
</organism>
<dbReference type="PANTHER" id="PTHR47396:SF1">
    <property type="entry name" value="ATP-DEPENDENT HELICASE IRC3-RELATED"/>
    <property type="match status" value="1"/>
</dbReference>
<dbReference type="SUPFAM" id="SSF55874">
    <property type="entry name" value="ATPase domain of HSP90 chaperone/DNA topoisomerase II/histidine kinase"/>
    <property type="match status" value="1"/>
</dbReference>
<dbReference type="GO" id="GO:0004386">
    <property type="term" value="F:helicase activity"/>
    <property type="evidence" value="ECO:0007669"/>
    <property type="project" value="UniProtKB-KW"/>
</dbReference>
<dbReference type="Pfam" id="PF04851">
    <property type="entry name" value="ResIII"/>
    <property type="match status" value="1"/>
</dbReference>
<keyword evidence="4" id="KW-0547">Nucleotide-binding</keyword>
<dbReference type="NCBIfam" id="NF047352">
    <property type="entry name" value="P_loop_sacsin"/>
    <property type="match status" value="1"/>
</dbReference>
<comment type="caution">
    <text evidence="4">The sequence shown here is derived from an EMBL/GenBank/DDBJ whole genome shotgun (WGS) entry which is preliminary data.</text>
</comment>
<dbReference type="PROSITE" id="PS51194">
    <property type="entry name" value="HELICASE_CTER"/>
    <property type="match status" value="1"/>
</dbReference>
<sequence length="1561" mass="172573">MAENASAEGEHGWRGADSPVSQVVFEQSARCLRAYAENPSLIEEHANIERSTTQGGYGRRQLYELVQNGADELQQDPGGGIQVVLDRSALYCANLGTAVTPEGVETILASHLSRKRGTEIGRFGLGFKSVLSVSARPQFFSRSGSFGWDADRARDAIRGGVPGSGPTPVLRLAHLLDAVAEQQADPVLAELMAWATTVIKLPLRPGHVDRLGKDIREFPAKFAIFSPHVGELILEDRRDPHHVVRREIYIKEQGATRTLFTEEGNQAQTSEWRVFEAVHIPTTRARRDAGEYHDRSHIPLAWAVPTSGQQGTGEFWAFFPTTYETTLRGVLNAPWKTNEDRQNLLKNNSFNEELMEVAAGLVVDSLPALSTPQDPARHLTLITARGREARNWADEMLTTLVYKVAATRPSLPDQSGVLRKPSELKLHPERLDKKWLRQWAEYPGRPVDWCHHSVEETTRRSRAEMILERVGRGPATVRSWLEALVRDGTAAASTVALSIVADMVQRQDAHADDARQARILRTESGEFVAPIADTVFRRTPLDLGSDDLRFVDAALEADQDADWALTVLGIREADALGRFAALTKKGFGGYEDEDWARFWLLARAPGADRAVRLLAEQGVNSRTLKVKARSGGFLPLGSCLLPGRVVQPGSEEDADIAVDLVFHQADVGLLQALGMTEGPRVSVDPTSESWYAEYRATSIKAYYKQLSAGPHQPREQSIIVHGPSPAGPLELLPRLSPAARARFLLSIPSVGLEASWTVSGRTRGSDRPLTIQSPLVWMARRHGVLPTSQGLRPVTECVGPALSPHRDLLPVAEAGAGLAAVLRLPDELEKISGGLWWTILEGVLHSEDDARVGGLYALAEPVLSAPQTVRCRMREGWASLPPGTVAAAADREQYQRLIAHDVPAVLAPSEEAAARLVAGWEMTSFVDALVTELRAAPTGTPTPVEDVFPQLRFLPGRPVQGIRLVRCTELDELISTPAGQNVQPLDIGRDDASIYWREIDDDFALLQRLSRLLSLGLSDERCRQVLKHREEIRKSKQVVAIRQQKDDADRLRTMLPTETLRERLPQGLVEHVETTEGTVDDRAVAELAISVHGPGTLREYRAELEAAGFALPTQMAGGHQARTFVSDLGFSHEFAGFATPMLDPVLTVEGPVDFPPLHRYQEEMVGRMREVLVSSPAQRGMLSLPTGAGKTRVAVEALKGTLRALPADRESRPVLWIAQSEELCEQAVQSWHFVWKATGPAKRLTISRLWNRNEAHPVTDGFHLVIATDAKLEKVIETDDYAWLREAQAVVVDEAHTSLSPRYTKVLAALGLTPHRTRCPFVGLTATPFRGTSTEETDRLVSRYGHNRLDHHADGTEILGEDPYLTLQNLKVLARVKHRQLEGMRMELDAAERENFEQLRRLPSSVEERIGLDHQRNQTLLDTITELPADWPVLLFAASVNHARLMAALLTRAGVRAAAISGDTDIGVRRHLIDQFRKRKIRVLANYGVLSQGFDAPATRAVIVARPTYSPNVYQQMIGRGLRGEANGGKDECLIVNVADNIDQYGEELAFRRFEYLWKNP</sequence>
<evidence type="ECO:0000259" key="2">
    <source>
        <dbReference type="PROSITE" id="PS51192"/>
    </source>
</evidence>
<protein>
    <submittedName>
        <fullName evidence="4">DEAD/DEAH box helicase</fullName>
    </submittedName>
</protein>
<keyword evidence="4" id="KW-0347">Helicase</keyword>
<keyword evidence="4" id="KW-0067">ATP-binding</keyword>
<keyword evidence="5" id="KW-1185">Reference proteome</keyword>
<dbReference type="GO" id="GO:0005524">
    <property type="term" value="F:ATP binding"/>
    <property type="evidence" value="ECO:0007669"/>
    <property type="project" value="InterPro"/>
</dbReference>
<evidence type="ECO:0000259" key="3">
    <source>
        <dbReference type="PROSITE" id="PS51194"/>
    </source>
</evidence>
<dbReference type="Pfam" id="PF00271">
    <property type="entry name" value="Helicase_C"/>
    <property type="match status" value="1"/>
</dbReference>
<feature type="domain" description="Helicase ATP-binding" evidence="2">
    <location>
        <begin position="1171"/>
        <end position="1346"/>
    </location>
</feature>
<dbReference type="EMBL" id="VZRB01000034">
    <property type="protein sequence ID" value="KAB1141131.1"/>
    <property type="molecule type" value="Genomic_DNA"/>
</dbReference>
<dbReference type="PROSITE" id="PS51192">
    <property type="entry name" value="HELICASE_ATP_BIND_1"/>
    <property type="match status" value="1"/>
</dbReference>
<keyword evidence="4" id="KW-0378">Hydrolase</keyword>
<dbReference type="SMART" id="SM00490">
    <property type="entry name" value="HELICc"/>
    <property type="match status" value="1"/>
</dbReference>
<name>A0A6H9URR5_9ACTN</name>
<accession>A0A6H9URR5</accession>
<dbReference type="SMART" id="SM00487">
    <property type="entry name" value="DEXDc"/>
    <property type="match status" value="1"/>
</dbReference>
<feature type="domain" description="Helicase C-terminal" evidence="3">
    <location>
        <begin position="1419"/>
        <end position="1557"/>
    </location>
</feature>
<dbReference type="GO" id="GO:0016787">
    <property type="term" value="F:hydrolase activity"/>
    <property type="evidence" value="ECO:0007669"/>
    <property type="project" value="InterPro"/>
</dbReference>
<dbReference type="InterPro" id="IPR014001">
    <property type="entry name" value="Helicase_ATP-bd"/>
</dbReference>
<dbReference type="GO" id="GO:0005829">
    <property type="term" value="C:cytosol"/>
    <property type="evidence" value="ECO:0007669"/>
    <property type="project" value="TreeGrafter"/>
</dbReference>
<dbReference type="Gene3D" id="3.40.50.300">
    <property type="entry name" value="P-loop containing nucleotide triphosphate hydrolases"/>
    <property type="match status" value="2"/>
</dbReference>
<evidence type="ECO:0000313" key="5">
    <source>
        <dbReference type="Proteomes" id="UP000442707"/>
    </source>
</evidence>
<dbReference type="InterPro" id="IPR050742">
    <property type="entry name" value="Helicase_Restrict-Modif_Enz"/>
</dbReference>
<dbReference type="InterPro" id="IPR027417">
    <property type="entry name" value="P-loop_NTPase"/>
</dbReference>
<dbReference type="GO" id="GO:0003677">
    <property type="term" value="F:DNA binding"/>
    <property type="evidence" value="ECO:0007669"/>
    <property type="project" value="InterPro"/>
</dbReference>
<gene>
    <name evidence="4" type="ORF">F7R91_33520</name>
</gene>
<proteinExistence type="predicted"/>
<dbReference type="InterPro" id="IPR006935">
    <property type="entry name" value="Helicase/UvrB_N"/>
</dbReference>
<keyword evidence="1" id="KW-0175">Coiled coil</keyword>
<dbReference type="PANTHER" id="PTHR47396">
    <property type="entry name" value="TYPE I RESTRICTION ENZYME ECOKI R PROTEIN"/>
    <property type="match status" value="1"/>
</dbReference>
<dbReference type="Proteomes" id="UP000442707">
    <property type="component" value="Unassembled WGS sequence"/>
</dbReference>
<evidence type="ECO:0000256" key="1">
    <source>
        <dbReference type="SAM" id="Coils"/>
    </source>
</evidence>
<dbReference type="InterPro" id="IPR036890">
    <property type="entry name" value="HATPase_C_sf"/>
</dbReference>
<dbReference type="InterPro" id="IPR001650">
    <property type="entry name" value="Helicase_C-like"/>
</dbReference>